<dbReference type="FunFam" id="3.40.50.10810:FF:000071">
    <property type="entry name" value="SNF2 domain-containing protein / helicase domain-containing protein / zinc finger protein-like protein"/>
    <property type="match status" value="1"/>
</dbReference>
<protein>
    <recommendedName>
        <fullName evidence="15">Helicase ATP-binding domain-containing protein</fullName>
    </recommendedName>
</protein>
<sequence>MEDLAQPRIEATLPDGLLTVPLLRHQKIALAWMLQKETTSLHCLGGILADDQGLGKTISMIALIQMQRPLESKSTSNNLRNFKAEALNLDDDDDAIFDSEKVKQIGESDDLESVPEVSTRAFYKGRPAAGTLVVCPASVVRQWARELDEKVADNAKLSVLIYHGSNRTKDPVELAKYDVVLTTYSLVTNEVPKQPIVDDDDGDQRNGEKYGLSSEFSTNKRRKKISNVGKKGKKVRKGNDGSSIDCDTGTLARVGWFRVVLDEAQTIKNHRTQVARACCGLRAKRRWCLSGTPIQNTIDDLYSYFRFLKYDPYAVYRSFCSSIKYPIAKNAINGYKKLQAVLKTIMLRRTKGDFALFFCNTYDVLNLYRKLLINDSFLLCSY</sequence>
<evidence type="ECO:0000256" key="3">
    <source>
        <dbReference type="ARBA" id="ARBA00022723"/>
    </source>
</evidence>
<dbReference type="GO" id="GO:0008270">
    <property type="term" value="F:zinc ion binding"/>
    <property type="evidence" value="ECO:0007669"/>
    <property type="project" value="UniProtKB-KW"/>
</dbReference>
<dbReference type="PROSITE" id="PS51192">
    <property type="entry name" value="HELICASE_ATP_BIND_1"/>
    <property type="match status" value="1"/>
</dbReference>
<keyword evidence="7" id="KW-0862">Zinc</keyword>
<dbReference type="GO" id="GO:0006281">
    <property type="term" value="P:DNA repair"/>
    <property type="evidence" value="ECO:0007669"/>
    <property type="project" value="TreeGrafter"/>
</dbReference>
<organism evidence="16 17">
    <name type="scientific">Tetracentron sinense</name>
    <name type="common">Spur-leaf</name>
    <dbReference type="NCBI Taxonomy" id="13715"/>
    <lineage>
        <taxon>Eukaryota</taxon>
        <taxon>Viridiplantae</taxon>
        <taxon>Streptophyta</taxon>
        <taxon>Embryophyta</taxon>
        <taxon>Tracheophyta</taxon>
        <taxon>Spermatophyta</taxon>
        <taxon>Magnoliopsida</taxon>
        <taxon>Trochodendrales</taxon>
        <taxon>Trochodendraceae</taxon>
        <taxon>Tetracentron</taxon>
    </lineage>
</organism>
<dbReference type="FunFam" id="3.40.50.10810:FF:000068">
    <property type="entry name" value="SNF2 domain-containing protein / helicase domain-containing protein / zinc finger protein-like protein"/>
    <property type="match status" value="1"/>
</dbReference>
<dbReference type="Proteomes" id="UP000655225">
    <property type="component" value="Unassembled WGS sequence"/>
</dbReference>
<dbReference type="OrthoDB" id="448448at2759"/>
<dbReference type="Pfam" id="PF00176">
    <property type="entry name" value="SNF2-rel_dom"/>
    <property type="match status" value="1"/>
</dbReference>
<comment type="subcellular location">
    <subcellularLocation>
        <location evidence="1">Nucleus</location>
    </subcellularLocation>
</comment>
<dbReference type="InterPro" id="IPR000330">
    <property type="entry name" value="SNF2_N"/>
</dbReference>
<evidence type="ECO:0000256" key="4">
    <source>
        <dbReference type="ARBA" id="ARBA00022741"/>
    </source>
</evidence>
<evidence type="ECO:0000256" key="11">
    <source>
        <dbReference type="ARBA" id="ARBA00023125"/>
    </source>
</evidence>
<dbReference type="InterPro" id="IPR014001">
    <property type="entry name" value="Helicase_ATP-bd"/>
</dbReference>
<dbReference type="OMA" id="MPETECT"/>
<evidence type="ECO:0000256" key="5">
    <source>
        <dbReference type="ARBA" id="ARBA00022771"/>
    </source>
</evidence>
<dbReference type="InterPro" id="IPR027417">
    <property type="entry name" value="P-loop_NTPase"/>
</dbReference>
<dbReference type="PANTHER" id="PTHR45626">
    <property type="entry name" value="TRANSCRIPTION TERMINATION FACTOR 2-RELATED"/>
    <property type="match status" value="1"/>
</dbReference>
<keyword evidence="13" id="KW-0539">Nucleus</keyword>
<keyword evidence="4" id="KW-0547">Nucleotide-binding</keyword>
<evidence type="ECO:0000256" key="9">
    <source>
        <dbReference type="ARBA" id="ARBA00022853"/>
    </source>
</evidence>
<evidence type="ECO:0000256" key="10">
    <source>
        <dbReference type="ARBA" id="ARBA00023015"/>
    </source>
</evidence>
<keyword evidence="6" id="KW-0378">Hydrolase</keyword>
<keyword evidence="3" id="KW-0479">Metal-binding</keyword>
<feature type="domain" description="Helicase ATP-binding" evidence="15">
    <location>
        <begin position="132"/>
        <end position="311"/>
    </location>
</feature>
<name>A0A834Z0A3_TETSI</name>
<dbReference type="EMBL" id="JABCRI010000010">
    <property type="protein sequence ID" value="KAF8398654.1"/>
    <property type="molecule type" value="Genomic_DNA"/>
</dbReference>
<evidence type="ECO:0000256" key="14">
    <source>
        <dbReference type="SAM" id="MobiDB-lite"/>
    </source>
</evidence>
<reference evidence="16 17" key="1">
    <citation type="submission" date="2020-04" db="EMBL/GenBank/DDBJ databases">
        <title>Plant Genome Project.</title>
        <authorList>
            <person name="Zhang R.-G."/>
        </authorList>
    </citation>
    <scope>NUCLEOTIDE SEQUENCE [LARGE SCALE GENOMIC DNA]</scope>
    <source>
        <strain evidence="16">YNK0</strain>
        <tissue evidence="16">Leaf</tissue>
    </source>
</reference>
<evidence type="ECO:0000256" key="1">
    <source>
        <dbReference type="ARBA" id="ARBA00004123"/>
    </source>
</evidence>
<evidence type="ECO:0000313" key="16">
    <source>
        <dbReference type="EMBL" id="KAF8398654.1"/>
    </source>
</evidence>
<keyword evidence="9" id="KW-0156">Chromatin regulator</keyword>
<dbReference type="InterPro" id="IPR050628">
    <property type="entry name" value="SNF2_RAD54_helicase_TF"/>
</dbReference>
<keyword evidence="5" id="KW-0863">Zinc-finger</keyword>
<dbReference type="GO" id="GO:0005634">
    <property type="term" value="C:nucleus"/>
    <property type="evidence" value="ECO:0007669"/>
    <property type="project" value="UniProtKB-SubCell"/>
</dbReference>
<gene>
    <name evidence="16" type="ORF">HHK36_014509</name>
</gene>
<keyword evidence="17" id="KW-1185">Reference proteome</keyword>
<feature type="region of interest" description="Disordered" evidence="14">
    <location>
        <begin position="193"/>
        <end position="215"/>
    </location>
</feature>
<evidence type="ECO:0000256" key="12">
    <source>
        <dbReference type="ARBA" id="ARBA00023163"/>
    </source>
</evidence>
<dbReference type="SMART" id="SM00487">
    <property type="entry name" value="DEXDc"/>
    <property type="match status" value="1"/>
</dbReference>
<keyword evidence="12" id="KW-0804">Transcription</keyword>
<comment type="similarity">
    <text evidence="2">Belongs to the SNF2/RAD54 helicase family. RAD16 subfamily.</text>
</comment>
<dbReference type="GO" id="GO:0016787">
    <property type="term" value="F:hydrolase activity"/>
    <property type="evidence" value="ECO:0007669"/>
    <property type="project" value="UniProtKB-KW"/>
</dbReference>
<evidence type="ECO:0000256" key="2">
    <source>
        <dbReference type="ARBA" id="ARBA00008438"/>
    </source>
</evidence>
<dbReference type="GO" id="GO:0005524">
    <property type="term" value="F:ATP binding"/>
    <property type="evidence" value="ECO:0007669"/>
    <property type="project" value="UniProtKB-KW"/>
</dbReference>
<evidence type="ECO:0000256" key="13">
    <source>
        <dbReference type="ARBA" id="ARBA00023242"/>
    </source>
</evidence>
<comment type="caution">
    <text evidence="16">The sequence shown here is derived from an EMBL/GenBank/DDBJ whole genome shotgun (WGS) entry which is preliminary data.</text>
</comment>
<dbReference type="GO" id="GO:0008094">
    <property type="term" value="F:ATP-dependent activity, acting on DNA"/>
    <property type="evidence" value="ECO:0007669"/>
    <property type="project" value="TreeGrafter"/>
</dbReference>
<dbReference type="GO" id="GO:0003677">
    <property type="term" value="F:DNA binding"/>
    <property type="evidence" value="ECO:0007669"/>
    <property type="project" value="UniProtKB-KW"/>
</dbReference>
<evidence type="ECO:0000313" key="17">
    <source>
        <dbReference type="Proteomes" id="UP000655225"/>
    </source>
</evidence>
<evidence type="ECO:0000256" key="6">
    <source>
        <dbReference type="ARBA" id="ARBA00022801"/>
    </source>
</evidence>
<keyword evidence="8" id="KW-0067">ATP-binding</keyword>
<evidence type="ECO:0000256" key="8">
    <source>
        <dbReference type="ARBA" id="ARBA00022840"/>
    </source>
</evidence>
<dbReference type="AlphaFoldDB" id="A0A834Z0A3"/>
<dbReference type="PANTHER" id="PTHR45626:SF24">
    <property type="entry name" value="HELICASE-LIKE TRANSCRIPTION FACTOR CHR28-RELATED"/>
    <property type="match status" value="1"/>
</dbReference>
<dbReference type="GO" id="GO:0080188">
    <property type="term" value="P:gene silencing by siRNA-directed DNA methylation"/>
    <property type="evidence" value="ECO:0007669"/>
    <property type="project" value="UniProtKB-ARBA"/>
</dbReference>
<dbReference type="SUPFAM" id="SSF52540">
    <property type="entry name" value="P-loop containing nucleoside triphosphate hydrolases"/>
    <property type="match status" value="1"/>
</dbReference>
<keyword evidence="11" id="KW-0238">DNA-binding</keyword>
<keyword evidence="10" id="KW-0805">Transcription regulation</keyword>
<evidence type="ECO:0000256" key="7">
    <source>
        <dbReference type="ARBA" id="ARBA00022833"/>
    </source>
</evidence>
<evidence type="ECO:0000259" key="15">
    <source>
        <dbReference type="PROSITE" id="PS51192"/>
    </source>
</evidence>
<proteinExistence type="inferred from homology"/>
<dbReference type="Gene3D" id="3.40.50.10810">
    <property type="entry name" value="Tandem AAA-ATPase domain"/>
    <property type="match status" value="3"/>
</dbReference>
<accession>A0A834Z0A3</accession>
<dbReference type="CDD" id="cd18008">
    <property type="entry name" value="DEXDc_SHPRH-like"/>
    <property type="match status" value="1"/>
</dbReference>
<dbReference type="InterPro" id="IPR038718">
    <property type="entry name" value="SNF2-like_sf"/>
</dbReference>